<evidence type="ECO:0000259" key="9">
    <source>
        <dbReference type="Pfam" id="PF00501"/>
    </source>
</evidence>
<protein>
    <recommendedName>
        <fullName evidence="6 7">Long-chain-fatty-acid--CoA ligase</fullName>
        <ecNumber evidence="6 7">6.2.1.3</ecNumber>
    </recommendedName>
</protein>
<organism evidence="11 12">
    <name type="scientific">Thamnocephalis sphaerospora</name>
    <dbReference type="NCBI Taxonomy" id="78915"/>
    <lineage>
        <taxon>Eukaryota</taxon>
        <taxon>Fungi</taxon>
        <taxon>Fungi incertae sedis</taxon>
        <taxon>Zoopagomycota</taxon>
        <taxon>Zoopagomycotina</taxon>
        <taxon>Zoopagomycetes</taxon>
        <taxon>Zoopagales</taxon>
        <taxon>Sigmoideomycetaceae</taxon>
        <taxon>Thamnocephalis</taxon>
    </lineage>
</organism>
<dbReference type="GO" id="GO:0016020">
    <property type="term" value="C:membrane"/>
    <property type="evidence" value="ECO:0007669"/>
    <property type="project" value="TreeGrafter"/>
</dbReference>
<dbReference type="Pfam" id="PF00501">
    <property type="entry name" value="AMP-binding"/>
    <property type="match status" value="1"/>
</dbReference>
<dbReference type="SUPFAM" id="SSF56801">
    <property type="entry name" value="Acetyl-CoA synthetase-like"/>
    <property type="match status" value="1"/>
</dbReference>
<dbReference type="OrthoDB" id="1700726at2759"/>
<dbReference type="PROSITE" id="PS00455">
    <property type="entry name" value="AMP_BINDING"/>
    <property type="match status" value="1"/>
</dbReference>
<dbReference type="EC" id="6.2.1.3" evidence="6 7"/>
<keyword evidence="7" id="KW-0443">Lipid metabolism</keyword>
<dbReference type="PANTHER" id="PTHR43272:SF33">
    <property type="entry name" value="AMP-BINDING DOMAIN-CONTAINING PROTEIN-RELATED"/>
    <property type="match status" value="1"/>
</dbReference>
<gene>
    <name evidence="11" type="ORF">THASP1DRAFT_27387</name>
</gene>
<keyword evidence="12" id="KW-1185">Reference proteome</keyword>
<dbReference type="GO" id="GO:0004467">
    <property type="term" value="F:long-chain fatty acid-CoA ligase activity"/>
    <property type="evidence" value="ECO:0007669"/>
    <property type="project" value="UniProtKB-EC"/>
</dbReference>
<evidence type="ECO:0000256" key="6">
    <source>
        <dbReference type="ARBA" id="ARBA00026121"/>
    </source>
</evidence>
<evidence type="ECO:0000259" key="10">
    <source>
        <dbReference type="Pfam" id="PF13193"/>
    </source>
</evidence>
<evidence type="ECO:0000256" key="2">
    <source>
        <dbReference type="ARBA" id="ARBA00022598"/>
    </source>
</evidence>
<evidence type="ECO:0000256" key="3">
    <source>
        <dbReference type="ARBA" id="ARBA00022741"/>
    </source>
</evidence>
<dbReference type="Pfam" id="PF13193">
    <property type="entry name" value="AMP-binding_C"/>
    <property type="match status" value="1"/>
</dbReference>
<accession>A0A4P9XWV6</accession>
<evidence type="ECO:0000313" key="11">
    <source>
        <dbReference type="EMBL" id="RKP10848.1"/>
    </source>
</evidence>
<proteinExistence type="inferred from homology"/>
<dbReference type="InterPro" id="IPR042099">
    <property type="entry name" value="ANL_N_sf"/>
</dbReference>
<comment type="function">
    <text evidence="7">Catalyzes the conversion of long-chain fatty acids to their active form acyl-CoAs for both synthesis of cellular lipids, and degradation via beta-oxidation.</text>
</comment>
<dbReference type="InterPro" id="IPR000873">
    <property type="entry name" value="AMP-dep_synth/lig_dom"/>
</dbReference>
<dbReference type="InterPro" id="IPR025110">
    <property type="entry name" value="AMP-bd_C"/>
</dbReference>
<dbReference type="InterPro" id="IPR020845">
    <property type="entry name" value="AMP-binding_CS"/>
</dbReference>
<comment type="catalytic activity">
    <reaction evidence="7">
        <text>a long-chain fatty acid + ATP + CoA = a long-chain fatty acyl-CoA + AMP + diphosphate</text>
        <dbReference type="Rhea" id="RHEA:15421"/>
        <dbReference type="ChEBI" id="CHEBI:30616"/>
        <dbReference type="ChEBI" id="CHEBI:33019"/>
        <dbReference type="ChEBI" id="CHEBI:57287"/>
        <dbReference type="ChEBI" id="CHEBI:57560"/>
        <dbReference type="ChEBI" id="CHEBI:83139"/>
        <dbReference type="ChEBI" id="CHEBI:456215"/>
        <dbReference type="EC" id="6.2.1.3"/>
    </reaction>
</comment>
<name>A0A4P9XWV6_9FUNG</name>
<dbReference type="InterPro" id="IPR045311">
    <property type="entry name" value="LC-FACS_euk"/>
</dbReference>
<evidence type="ECO:0000256" key="8">
    <source>
        <dbReference type="SAM" id="MobiDB-lite"/>
    </source>
</evidence>
<dbReference type="EMBL" id="KZ992435">
    <property type="protein sequence ID" value="RKP10848.1"/>
    <property type="molecule type" value="Genomic_DNA"/>
</dbReference>
<feature type="region of interest" description="Disordered" evidence="8">
    <location>
        <begin position="1"/>
        <end position="23"/>
    </location>
</feature>
<evidence type="ECO:0000256" key="1">
    <source>
        <dbReference type="ARBA" id="ARBA00006432"/>
    </source>
</evidence>
<feature type="compositionally biased region" description="Basic and acidic residues" evidence="8">
    <location>
        <begin position="1"/>
        <end position="10"/>
    </location>
</feature>
<sequence length="709" mass="78119">MSQAKIDLKHQTVPVPGSARPGQTAVYRSKRAGVTASLLVDDGTGVTTCYDNFLHTVERYGTQPAFGYRPYDRLKREHGPYVWESYNQVAKRIEDFGAGLTHLYAETGADQTASPVPSGQRAFGIYAVNRPEWLIGELGAHRQRLFSVALYDTLGPETIEFIMNHSEVPVLLLSADKIPTILKLRERLPLLRAIVSMDPLDTNADMVPPPTPAGPLPGSMPVSGEVLRSWAAEKGIKLVDFAEVEQAGRERPVPPQLPSHADLANICYTSGTTGNPKGAILTHRNLIAAMLGVQEALSPRNDDCHISYLPLAHVFERVSIISMIHNGVAIGFYRGDTATLLDDIAALRPTVFITVPRLLNRVYDKLTAATIHAPGLVGAMARRGIASKLQRLAQNQGVTHPLWDRLLFNKIRQVLGGRVRLILTGSAPIGGDVLSFLRVAFCCDIYEGYGQTENAAGACITQAGEYLPNHVGVPTKCGEVKLVDIPEMNYFSTDKQPRGELCLRGPHIFAGYLKDPEKTREALDEDGWLHTGDVGRLNPNGTFSIIDRKKNIFKLAQGEYVAPEKIENIYVTHPSIAQVFVHGDSLQSQLVSVVVPDPETFPQWASEKLGRTITPADTPRVCSEELALRERLLDELNQIGRNAGLHGFEQTRNVRFDIVPFSVENNLLTPTFKLKRMECREYYRAQIDEMYEELANGTAPSPAATKAKL</sequence>
<keyword evidence="5 7" id="KW-0067">ATP-binding</keyword>
<dbReference type="STRING" id="78915.A0A4P9XWV6"/>
<reference evidence="12" key="1">
    <citation type="journal article" date="2018" name="Nat. Microbiol.">
        <title>Leveraging single-cell genomics to expand the fungal tree of life.</title>
        <authorList>
            <person name="Ahrendt S.R."/>
            <person name="Quandt C.A."/>
            <person name="Ciobanu D."/>
            <person name="Clum A."/>
            <person name="Salamov A."/>
            <person name="Andreopoulos B."/>
            <person name="Cheng J.F."/>
            <person name="Woyke T."/>
            <person name="Pelin A."/>
            <person name="Henrissat B."/>
            <person name="Reynolds N.K."/>
            <person name="Benny G.L."/>
            <person name="Smith M.E."/>
            <person name="James T.Y."/>
            <person name="Grigoriev I.V."/>
        </authorList>
    </citation>
    <scope>NUCLEOTIDE SEQUENCE [LARGE SCALE GENOMIC DNA]</scope>
    <source>
        <strain evidence="12">RSA 1356</strain>
    </source>
</reference>
<dbReference type="CDD" id="cd05927">
    <property type="entry name" value="LC-FACS_euk"/>
    <property type="match status" value="1"/>
</dbReference>
<evidence type="ECO:0000256" key="4">
    <source>
        <dbReference type="ARBA" id="ARBA00022832"/>
    </source>
</evidence>
<dbReference type="AlphaFoldDB" id="A0A4P9XWV6"/>
<dbReference type="Gene3D" id="3.40.50.12780">
    <property type="entry name" value="N-terminal domain of ligase-like"/>
    <property type="match status" value="1"/>
</dbReference>
<keyword evidence="3 7" id="KW-0547">Nucleotide-binding</keyword>
<evidence type="ECO:0000313" key="12">
    <source>
        <dbReference type="Proteomes" id="UP000271241"/>
    </source>
</evidence>
<evidence type="ECO:0000256" key="7">
    <source>
        <dbReference type="RuleBase" id="RU369030"/>
    </source>
</evidence>
<comment type="similarity">
    <text evidence="1 7">Belongs to the ATP-dependent AMP-binding enzyme family.</text>
</comment>
<dbReference type="GO" id="GO:0005783">
    <property type="term" value="C:endoplasmic reticulum"/>
    <property type="evidence" value="ECO:0007669"/>
    <property type="project" value="TreeGrafter"/>
</dbReference>
<dbReference type="PANTHER" id="PTHR43272">
    <property type="entry name" value="LONG-CHAIN-FATTY-ACID--COA LIGASE"/>
    <property type="match status" value="1"/>
</dbReference>
<feature type="domain" description="AMP-dependent synthetase/ligase" evidence="9">
    <location>
        <begin position="57"/>
        <end position="513"/>
    </location>
</feature>
<dbReference type="Proteomes" id="UP000271241">
    <property type="component" value="Unassembled WGS sequence"/>
</dbReference>
<dbReference type="GO" id="GO:0005524">
    <property type="term" value="F:ATP binding"/>
    <property type="evidence" value="ECO:0007669"/>
    <property type="project" value="UniProtKB-KW"/>
</dbReference>
<keyword evidence="4 7" id="KW-0276">Fatty acid metabolism</keyword>
<feature type="domain" description="AMP-binding enzyme C-terminal" evidence="10">
    <location>
        <begin position="565"/>
        <end position="617"/>
    </location>
</feature>
<evidence type="ECO:0000256" key="5">
    <source>
        <dbReference type="ARBA" id="ARBA00022840"/>
    </source>
</evidence>
<keyword evidence="2 7" id="KW-0436">Ligase</keyword>